<keyword evidence="2" id="KW-1185">Reference proteome</keyword>
<accession>K0UHI1</accession>
<dbReference type="EMBL" id="ALQA01000054">
    <property type="protein sequence ID" value="EJZ06722.1"/>
    <property type="molecule type" value="Genomic_DNA"/>
</dbReference>
<protein>
    <submittedName>
        <fullName evidence="1">4-aminobutyrate transaminase</fullName>
    </submittedName>
</protein>
<dbReference type="InterPro" id="IPR015422">
    <property type="entry name" value="PyrdxlP-dep_Trfase_small"/>
</dbReference>
<dbReference type="Proteomes" id="UP000006072">
    <property type="component" value="Unassembled WGS sequence"/>
</dbReference>
<reference evidence="1 2" key="1">
    <citation type="journal article" date="2012" name="J. Bacteriol.">
        <title>Complete Genome Sequence of Mycobacterium vaccae Type Strain ATCC 25954.</title>
        <authorList>
            <person name="Ho Y.S."/>
            <person name="Adroub S.A."/>
            <person name="Abadi M."/>
            <person name="Al Alwan B."/>
            <person name="Alkhateeb R."/>
            <person name="Gao G."/>
            <person name="Ragab A."/>
            <person name="Ali S."/>
            <person name="van Soolingen D."/>
            <person name="Bitter W."/>
            <person name="Pain A."/>
            <person name="Abdallah A.M."/>
        </authorList>
    </citation>
    <scope>NUCLEOTIDE SEQUENCE [LARGE SCALE GENOMIC DNA]</scope>
    <source>
        <strain evidence="1 2">ATCC 25954</strain>
    </source>
</reference>
<dbReference type="InterPro" id="IPR015424">
    <property type="entry name" value="PyrdxlP-dep_Trfase"/>
</dbReference>
<proteinExistence type="predicted"/>
<dbReference type="AlphaFoldDB" id="K0UHI1"/>
<organism evidence="1 2">
    <name type="scientific">Mycolicibacterium vaccae ATCC 25954</name>
    <dbReference type="NCBI Taxonomy" id="1194972"/>
    <lineage>
        <taxon>Bacteria</taxon>
        <taxon>Bacillati</taxon>
        <taxon>Actinomycetota</taxon>
        <taxon>Actinomycetes</taxon>
        <taxon>Mycobacteriales</taxon>
        <taxon>Mycobacteriaceae</taxon>
        <taxon>Mycolicibacterium</taxon>
    </lineage>
</organism>
<comment type="caution">
    <text evidence="1">The sequence shown here is derived from an EMBL/GenBank/DDBJ whole genome shotgun (WGS) entry which is preliminary data.</text>
</comment>
<sequence>MQQETTRHGLLTLTCGSAGNVIRLIPALVVTEEEITLGAQRFENALTRRQAAAYLRPDP</sequence>
<dbReference type="PATRIC" id="fig|1194972.3.peg.4215"/>
<dbReference type="eggNOG" id="COG0160">
    <property type="taxonomic scope" value="Bacteria"/>
</dbReference>
<name>K0UHI1_MYCVA</name>
<dbReference type="Gene3D" id="3.90.1150.10">
    <property type="entry name" value="Aspartate Aminotransferase, domain 1"/>
    <property type="match status" value="1"/>
</dbReference>
<evidence type="ECO:0000313" key="1">
    <source>
        <dbReference type="EMBL" id="EJZ06722.1"/>
    </source>
</evidence>
<evidence type="ECO:0000313" key="2">
    <source>
        <dbReference type="Proteomes" id="UP000006072"/>
    </source>
</evidence>
<gene>
    <name evidence="1" type="ORF">MVAC_21138</name>
</gene>
<dbReference type="SUPFAM" id="SSF53383">
    <property type="entry name" value="PLP-dependent transferases"/>
    <property type="match status" value="1"/>
</dbReference>
<dbReference type="HOGENOM" id="CLU_2955730_0_0_11"/>